<evidence type="ECO:0000256" key="5">
    <source>
        <dbReference type="PROSITE-ProRule" id="PRU00042"/>
    </source>
</evidence>
<keyword evidence="1" id="KW-0479">Metal-binding</keyword>
<reference evidence="9" key="1">
    <citation type="journal article" date="2017" name="Plant J.">
        <title>The pomegranate (Punica granatum L.) genome and the genomics of punicalagin biosynthesis.</title>
        <authorList>
            <person name="Qin G."/>
            <person name="Xu C."/>
            <person name="Ming R."/>
            <person name="Tang H."/>
            <person name="Guyot R."/>
            <person name="Kramer E.M."/>
            <person name="Hu Y."/>
            <person name="Yi X."/>
            <person name="Qi Y."/>
            <person name="Xu X."/>
            <person name="Gao Z."/>
            <person name="Pan H."/>
            <person name="Jian J."/>
            <person name="Tian Y."/>
            <person name="Yue Z."/>
            <person name="Xu Y."/>
        </authorList>
    </citation>
    <scope>NUCLEOTIDE SEQUENCE [LARGE SCALE GENOMIC DNA]</scope>
    <source>
        <strain evidence="9">cv. Dabenzi</strain>
    </source>
</reference>
<dbReference type="PANTHER" id="PTHR46869">
    <property type="entry name" value="C2H2-LIKE ZINC FINGER PROTEIN"/>
    <property type="match status" value="1"/>
</dbReference>
<dbReference type="EMBL" id="MTKT01003433">
    <property type="protein sequence ID" value="OWM74793.1"/>
    <property type="molecule type" value="Genomic_DNA"/>
</dbReference>
<dbReference type="GO" id="GO:0008270">
    <property type="term" value="F:zinc ion binding"/>
    <property type="evidence" value="ECO:0007669"/>
    <property type="project" value="UniProtKB-KW"/>
</dbReference>
<comment type="caution">
    <text evidence="8">The sequence shown here is derived from an EMBL/GenBank/DDBJ whole genome shotgun (WGS) entry which is preliminary data.</text>
</comment>
<dbReference type="InterPro" id="IPR013087">
    <property type="entry name" value="Znf_C2H2_type"/>
</dbReference>
<proteinExistence type="predicted"/>
<evidence type="ECO:0000313" key="8">
    <source>
        <dbReference type="EMBL" id="OWM74793.1"/>
    </source>
</evidence>
<dbReference type="Pfam" id="PF13912">
    <property type="entry name" value="zf-C2H2_6"/>
    <property type="match status" value="2"/>
</dbReference>
<evidence type="ECO:0000256" key="2">
    <source>
        <dbReference type="ARBA" id="ARBA00022737"/>
    </source>
</evidence>
<feature type="compositionally biased region" description="Basic and acidic residues" evidence="6">
    <location>
        <begin position="35"/>
        <end position="48"/>
    </location>
</feature>
<sequence>MEQRYCCRQCNLSFASGRVLGGHMKGHVARKKEQKRALRETTGKKPEASDPCGGGYGLRENPKKSWKASPLRMRGGGRVSTGAPLGDVSVRPGLGNEGKERGPFSCRECGQVFGSLKSLSNHRRVHVQPEKFNHGRSDLEETLANVAPVCPVRRKRSRRVFYSPPLSEDSNCDEQPPIPSPVSETEQDVYELAFSLMLLSRGLRDPDDKFTEKILPIIESGLSNKVHQTAKDDAFGVKKVSDSNYKEVHSGEPNEEGKLVELKLQVDMVYLETECKNSEGLFAFGDGETVMRARAEAAKLGCESKELEECYGRSRKKPKLEPNWKESKNKIKIKKGSSDHRIPSPTGERQEKVLADLFPTKENKPETERESVDTDDKTYACPTCYKVFGSSQALGGHKRVHSMKGTTGTKAGKITKVLNQFRLSGISNMFNLNAQAMCT</sequence>
<evidence type="ECO:0000256" key="6">
    <source>
        <dbReference type="SAM" id="MobiDB-lite"/>
    </source>
</evidence>
<feature type="region of interest" description="Disordered" evidence="6">
    <location>
        <begin position="25"/>
        <end position="99"/>
    </location>
</feature>
<dbReference type="PROSITE" id="PS50157">
    <property type="entry name" value="ZINC_FINGER_C2H2_2"/>
    <property type="match status" value="3"/>
</dbReference>
<feature type="domain" description="C2H2-type" evidence="7">
    <location>
        <begin position="5"/>
        <end position="32"/>
    </location>
</feature>
<organism evidence="8 9">
    <name type="scientific">Punica granatum</name>
    <name type="common">Pomegranate</name>
    <dbReference type="NCBI Taxonomy" id="22663"/>
    <lineage>
        <taxon>Eukaryota</taxon>
        <taxon>Viridiplantae</taxon>
        <taxon>Streptophyta</taxon>
        <taxon>Embryophyta</taxon>
        <taxon>Tracheophyta</taxon>
        <taxon>Spermatophyta</taxon>
        <taxon>Magnoliopsida</taxon>
        <taxon>eudicotyledons</taxon>
        <taxon>Gunneridae</taxon>
        <taxon>Pentapetalae</taxon>
        <taxon>rosids</taxon>
        <taxon>malvids</taxon>
        <taxon>Myrtales</taxon>
        <taxon>Lythraceae</taxon>
        <taxon>Punica</taxon>
    </lineage>
</organism>
<evidence type="ECO:0000256" key="3">
    <source>
        <dbReference type="ARBA" id="ARBA00022771"/>
    </source>
</evidence>
<dbReference type="PANTHER" id="PTHR46869:SF7">
    <property type="entry name" value="ZINC FINGER PROTEIN ZAT9-LIKE"/>
    <property type="match status" value="1"/>
</dbReference>
<dbReference type="Proteomes" id="UP000197138">
    <property type="component" value="Unassembled WGS sequence"/>
</dbReference>
<evidence type="ECO:0000313" key="9">
    <source>
        <dbReference type="Proteomes" id="UP000197138"/>
    </source>
</evidence>
<keyword evidence="4" id="KW-0862">Zinc</keyword>
<accession>A0A218WQ86</accession>
<evidence type="ECO:0000256" key="1">
    <source>
        <dbReference type="ARBA" id="ARBA00022723"/>
    </source>
</evidence>
<name>A0A218WQ86_PUNGR</name>
<gene>
    <name evidence="8" type="ORF">CDL15_Pgr004560</name>
</gene>
<dbReference type="SMART" id="SM00355">
    <property type="entry name" value="ZnF_C2H2"/>
    <property type="match status" value="3"/>
</dbReference>
<evidence type="ECO:0000259" key="7">
    <source>
        <dbReference type="PROSITE" id="PS50157"/>
    </source>
</evidence>
<feature type="domain" description="C2H2-type" evidence="7">
    <location>
        <begin position="379"/>
        <end position="406"/>
    </location>
</feature>
<protein>
    <recommendedName>
        <fullName evidence="7">C2H2-type domain-containing protein</fullName>
    </recommendedName>
</protein>
<feature type="compositionally biased region" description="Basic residues" evidence="6">
    <location>
        <begin position="25"/>
        <end position="34"/>
    </location>
</feature>
<dbReference type="Gene3D" id="3.30.160.60">
    <property type="entry name" value="Classic Zinc Finger"/>
    <property type="match status" value="2"/>
</dbReference>
<keyword evidence="3 5" id="KW-0863">Zinc-finger</keyword>
<dbReference type="Pfam" id="PF00096">
    <property type="entry name" value="zf-C2H2"/>
    <property type="match status" value="1"/>
</dbReference>
<evidence type="ECO:0000256" key="4">
    <source>
        <dbReference type="ARBA" id="ARBA00022833"/>
    </source>
</evidence>
<dbReference type="AlphaFoldDB" id="A0A218WQ86"/>
<keyword evidence="2" id="KW-0677">Repeat</keyword>
<feature type="domain" description="C2H2-type" evidence="7">
    <location>
        <begin position="104"/>
        <end position="131"/>
    </location>
</feature>
<feature type="region of interest" description="Disordered" evidence="6">
    <location>
        <begin position="164"/>
        <end position="183"/>
    </location>
</feature>
<dbReference type="InterPro" id="IPR036236">
    <property type="entry name" value="Znf_C2H2_sf"/>
</dbReference>
<dbReference type="PROSITE" id="PS00028">
    <property type="entry name" value="ZINC_FINGER_C2H2_1"/>
    <property type="match status" value="3"/>
</dbReference>
<dbReference type="FunFam" id="3.30.160.60:FF:000100">
    <property type="entry name" value="Zinc finger 45-like"/>
    <property type="match status" value="1"/>
</dbReference>
<dbReference type="SUPFAM" id="SSF57667">
    <property type="entry name" value="beta-beta-alpha zinc fingers"/>
    <property type="match status" value="1"/>
</dbReference>